<dbReference type="PANTHER" id="PTHR45527">
    <property type="entry name" value="NONRIBOSOMAL PEPTIDE SYNTHETASE"/>
    <property type="match status" value="1"/>
</dbReference>
<evidence type="ECO:0000256" key="9">
    <source>
        <dbReference type="SAM" id="MobiDB-lite"/>
    </source>
</evidence>
<protein>
    <recommendedName>
        <fullName evidence="4">Phenyloxazoline synthase MbtB</fullName>
    </recommendedName>
    <alternativeName>
        <fullName evidence="8">Mycobactin synthetase protein B</fullName>
    </alternativeName>
</protein>
<evidence type="ECO:0000256" key="7">
    <source>
        <dbReference type="ARBA" id="ARBA00022598"/>
    </source>
</evidence>
<accession>A0ABV3DTS7</accession>
<dbReference type="NCBIfam" id="TIGR01733">
    <property type="entry name" value="AA-adenyl-dom"/>
    <property type="match status" value="1"/>
</dbReference>
<comment type="cofactor">
    <cofactor evidence="1">
        <name>pantetheine 4'-phosphate</name>
        <dbReference type="ChEBI" id="CHEBI:47942"/>
    </cofactor>
</comment>
<comment type="similarity">
    <text evidence="3">Belongs to the ATP-dependent AMP-binding enzyme family. MbtB subfamily.</text>
</comment>
<dbReference type="InterPro" id="IPR010071">
    <property type="entry name" value="AA_adenyl_dom"/>
</dbReference>
<dbReference type="CDD" id="cd19535">
    <property type="entry name" value="Cyc_NRPS"/>
    <property type="match status" value="1"/>
</dbReference>
<dbReference type="SUPFAM" id="SSF52777">
    <property type="entry name" value="CoA-dependent acyltransferases"/>
    <property type="match status" value="2"/>
</dbReference>
<evidence type="ECO:0000256" key="5">
    <source>
        <dbReference type="ARBA" id="ARBA00022450"/>
    </source>
</evidence>
<dbReference type="Gene3D" id="3.40.50.12780">
    <property type="entry name" value="N-terminal domain of ligase-like"/>
    <property type="match status" value="1"/>
</dbReference>
<dbReference type="Proteomes" id="UP001551482">
    <property type="component" value="Unassembled WGS sequence"/>
</dbReference>
<dbReference type="Pfam" id="PF00668">
    <property type="entry name" value="Condensation"/>
    <property type="match status" value="1"/>
</dbReference>
<name>A0ABV3DTS7_9ACTN</name>
<dbReference type="EMBL" id="JBEZFP010000155">
    <property type="protein sequence ID" value="MEU8139116.1"/>
    <property type="molecule type" value="Genomic_DNA"/>
</dbReference>
<keyword evidence="7" id="KW-0436">Ligase</keyword>
<comment type="pathway">
    <text evidence="2">Siderophore biosynthesis; mycobactin biosynthesis.</text>
</comment>
<dbReference type="InterPro" id="IPR042099">
    <property type="entry name" value="ANL_N_sf"/>
</dbReference>
<dbReference type="InterPro" id="IPR025110">
    <property type="entry name" value="AMP-bd_C"/>
</dbReference>
<feature type="region of interest" description="Disordered" evidence="9">
    <location>
        <begin position="821"/>
        <end position="844"/>
    </location>
</feature>
<evidence type="ECO:0000313" key="11">
    <source>
        <dbReference type="EMBL" id="MEU8139116.1"/>
    </source>
</evidence>
<organism evidence="11 12">
    <name type="scientific">Streptodolium elevatio</name>
    <dbReference type="NCBI Taxonomy" id="3157996"/>
    <lineage>
        <taxon>Bacteria</taxon>
        <taxon>Bacillati</taxon>
        <taxon>Actinomycetota</taxon>
        <taxon>Actinomycetes</taxon>
        <taxon>Kitasatosporales</taxon>
        <taxon>Streptomycetaceae</taxon>
        <taxon>Streptodolium</taxon>
    </lineage>
</organism>
<keyword evidence="6" id="KW-0597">Phosphoprotein</keyword>
<dbReference type="SMART" id="SM00823">
    <property type="entry name" value="PKS_PP"/>
    <property type="match status" value="2"/>
</dbReference>
<dbReference type="InterPro" id="IPR020806">
    <property type="entry name" value="PKS_PP-bd"/>
</dbReference>
<evidence type="ECO:0000259" key="10">
    <source>
        <dbReference type="PROSITE" id="PS50075"/>
    </source>
</evidence>
<evidence type="ECO:0000256" key="3">
    <source>
        <dbReference type="ARBA" id="ARBA00007380"/>
    </source>
</evidence>
<dbReference type="InterPro" id="IPR001242">
    <property type="entry name" value="Condensation_dom"/>
</dbReference>
<feature type="compositionally biased region" description="Gly residues" evidence="9">
    <location>
        <begin position="824"/>
        <end position="834"/>
    </location>
</feature>
<evidence type="ECO:0000256" key="2">
    <source>
        <dbReference type="ARBA" id="ARBA00005102"/>
    </source>
</evidence>
<dbReference type="InterPro" id="IPR006162">
    <property type="entry name" value="Ppantetheine_attach_site"/>
</dbReference>
<dbReference type="Pfam" id="PF00501">
    <property type="entry name" value="AMP-binding"/>
    <property type="match status" value="1"/>
</dbReference>
<dbReference type="InterPro" id="IPR009081">
    <property type="entry name" value="PP-bd_ACP"/>
</dbReference>
<dbReference type="InterPro" id="IPR057737">
    <property type="entry name" value="Condensation_MtbB-like"/>
</dbReference>
<evidence type="ECO:0000256" key="8">
    <source>
        <dbReference type="ARBA" id="ARBA00033440"/>
    </source>
</evidence>
<feature type="domain" description="Carrier" evidence="10">
    <location>
        <begin position="1"/>
        <end position="75"/>
    </location>
</feature>
<dbReference type="RefSeq" id="WP_358362998.1">
    <property type="nucleotide sequence ID" value="NZ_JBEZFP010000155.1"/>
</dbReference>
<dbReference type="PROSITE" id="PS00455">
    <property type="entry name" value="AMP_BINDING"/>
    <property type="match status" value="1"/>
</dbReference>
<dbReference type="SUPFAM" id="SSF56801">
    <property type="entry name" value="Acetyl-CoA synthetase-like"/>
    <property type="match status" value="1"/>
</dbReference>
<dbReference type="Gene3D" id="3.30.559.30">
    <property type="entry name" value="Nonribosomal peptide synthetase, condensation domain"/>
    <property type="match status" value="1"/>
</dbReference>
<sequence>MHWSVEDVRREVGQLLECEPDSVPVDGNLIQHGLDSLRLMRLAGGWRRRGAEITFAELAERPTVAAWAALLAAGAGATEQPTDPTHPTETTETTETAEPAESAGPAASSAPFPLAAMQHAYWVGRGDDQVLGGVAAHLYTEFDRPAGSATPLDPARLEAAVRTLTARHPALRTRITPDGRQQVMPEATGPLLTVEDLRDLPTDRVARRLDAIRDACSHQMLDIEAGRVFDIRLTLLPGGATRLHVDVDMVAADALSFRILLADLARIYRAPDHELTPLAYDHRAYLADRPPLRAGAAERARAHWESRLADLPGAPDLPLRAEAERGDPSRVTRRHLWLSPEDKRRWLERAHERAVTPAMALAAAFAHVLAAWSAEPHFLLNLPLFDREEIHPDVPFLVGDFTGSVLLDTDLGAPASFLDTARGIQARLHDDAAHADRSGLDVLRDLSRARGGQVVAPIVYTSALNLGELFAEDVRDLFGEPEWIISQGPQVLLDAQVTEVRGGLLVNWDIREELFAHGVADAMFEAYRGLVTRLGTEDADWDQPVGELLPAAQRRVRDRANATDAPRGTHRLHDRFFTLARTRPDAVAVVAGTELRWTYGELADRALRVAAALGEQGVRAGDTVAVTLPKGPDQILAVLGVLAAGAAYVPVGVEQPASRRARIHATAGARLVLDGDGATGASPHARSLSLAEAAGHARALPGPVPGDAHAAAYVLFTSGSTGEPKGVEVPHSAAVNTIDDLIGRYALGPADRTLALSALDFDLSVFDIFAPLAVGGAVVVPDADDRHEPSEWLRQLREHRISVLNCVPALLAMLLTAAEQGTEPGTGQGTGQGTDQGAEHGSGRLPDTLRVVLLGGDWVTADLPVRLHAQVPACRFVGLGGTTETAIHSTVYEVPPGAELPSWWRAVPYGRPLANVRCRVVDVLGRDRPDHVPGELWIGGEGVALGYRGDPVRTADRFVEYDGQRWYRTGDLARYLPDGTLEFLGRRDHQVKLRGYRIELGEIEAALADVPGVRQAVAGVVGAPGRALAAAVVGPAELTEEQILSAVRDTLPPHMIPEQVLVLTELPLTRNGKTDRARLAALWEQGRGSTAHAAPRGPVEEAVAAVWRDVLTGAGTAPARIGRDDDFFALGGDSVLATAAVGRLREALDTDGLSVRALLGNRTVAALSARVVADEDTPGRTAAVAELYLQVAALTDEEVDAMLASDSPA</sequence>
<feature type="domain" description="Carrier" evidence="10">
    <location>
        <begin position="1094"/>
        <end position="1175"/>
    </location>
</feature>
<dbReference type="PROSITE" id="PS00012">
    <property type="entry name" value="PHOSPHOPANTETHEINE"/>
    <property type="match status" value="1"/>
</dbReference>
<dbReference type="InterPro" id="IPR000873">
    <property type="entry name" value="AMP-dep_synth/lig_dom"/>
</dbReference>
<reference evidence="11 12" key="1">
    <citation type="submission" date="2024-06" db="EMBL/GenBank/DDBJ databases">
        <title>The Natural Products Discovery Center: Release of the First 8490 Sequenced Strains for Exploring Actinobacteria Biosynthetic Diversity.</title>
        <authorList>
            <person name="Kalkreuter E."/>
            <person name="Kautsar S.A."/>
            <person name="Yang D."/>
            <person name="Bader C.D."/>
            <person name="Teijaro C.N."/>
            <person name="Fluegel L."/>
            <person name="Davis C.M."/>
            <person name="Simpson J.R."/>
            <person name="Lauterbach L."/>
            <person name="Steele A.D."/>
            <person name="Gui C."/>
            <person name="Meng S."/>
            <person name="Li G."/>
            <person name="Viehrig K."/>
            <person name="Ye F."/>
            <person name="Su P."/>
            <person name="Kiefer A.F."/>
            <person name="Nichols A."/>
            <person name="Cepeda A.J."/>
            <person name="Yan W."/>
            <person name="Fan B."/>
            <person name="Jiang Y."/>
            <person name="Adhikari A."/>
            <person name="Zheng C.-J."/>
            <person name="Schuster L."/>
            <person name="Cowan T.M."/>
            <person name="Smanski M.J."/>
            <person name="Chevrette M.G."/>
            <person name="De Carvalho L.P.S."/>
            <person name="Shen B."/>
        </authorList>
    </citation>
    <scope>NUCLEOTIDE SEQUENCE [LARGE SCALE GENOMIC DNA]</scope>
    <source>
        <strain evidence="11 12">NPDC048946</strain>
    </source>
</reference>
<dbReference type="InterPro" id="IPR023213">
    <property type="entry name" value="CAT-like_dom_sf"/>
</dbReference>
<feature type="region of interest" description="Disordered" evidence="9">
    <location>
        <begin position="75"/>
        <end position="109"/>
    </location>
</feature>
<dbReference type="Gene3D" id="1.10.1200.10">
    <property type="entry name" value="ACP-like"/>
    <property type="match status" value="2"/>
</dbReference>
<dbReference type="InterPro" id="IPR020845">
    <property type="entry name" value="AMP-binding_CS"/>
</dbReference>
<dbReference type="InterPro" id="IPR036736">
    <property type="entry name" value="ACP-like_sf"/>
</dbReference>
<dbReference type="PANTHER" id="PTHR45527:SF10">
    <property type="entry name" value="PYOCHELIN SYNTHASE PCHF"/>
    <property type="match status" value="1"/>
</dbReference>
<evidence type="ECO:0000256" key="4">
    <source>
        <dbReference type="ARBA" id="ARBA00016743"/>
    </source>
</evidence>
<dbReference type="Gene3D" id="3.30.300.30">
    <property type="match status" value="1"/>
</dbReference>
<keyword evidence="12" id="KW-1185">Reference proteome</keyword>
<dbReference type="SUPFAM" id="SSF47336">
    <property type="entry name" value="ACP-like"/>
    <property type="match status" value="2"/>
</dbReference>
<dbReference type="Gene3D" id="3.30.559.10">
    <property type="entry name" value="Chloramphenicol acetyltransferase-like domain"/>
    <property type="match status" value="1"/>
</dbReference>
<comment type="caution">
    <text evidence="11">The sequence shown here is derived from an EMBL/GenBank/DDBJ whole genome shotgun (WGS) entry which is preliminary data.</text>
</comment>
<proteinExistence type="inferred from homology"/>
<dbReference type="InterPro" id="IPR045851">
    <property type="entry name" value="AMP-bd_C_sf"/>
</dbReference>
<gene>
    <name evidence="11" type="ORF">AB0C36_37160</name>
</gene>
<keyword evidence="5" id="KW-0596">Phosphopantetheine</keyword>
<evidence type="ECO:0000313" key="12">
    <source>
        <dbReference type="Proteomes" id="UP001551482"/>
    </source>
</evidence>
<dbReference type="Pfam" id="PF13193">
    <property type="entry name" value="AMP-binding_C"/>
    <property type="match status" value="1"/>
</dbReference>
<dbReference type="PROSITE" id="PS50075">
    <property type="entry name" value="CARRIER"/>
    <property type="match status" value="2"/>
</dbReference>
<evidence type="ECO:0000256" key="6">
    <source>
        <dbReference type="ARBA" id="ARBA00022553"/>
    </source>
</evidence>
<dbReference type="Pfam" id="PF00550">
    <property type="entry name" value="PP-binding"/>
    <property type="match status" value="2"/>
</dbReference>
<evidence type="ECO:0000256" key="1">
    <source>
        <dbReference type="ARBA" id="ARBA00001957"/>
    </source>
</evidence>